<protein>
    <submittedName>
        <fullName evidence="1">Uncharacterized protein</fullName>
    </submittedName>
</protein>
<dbReference type="Proteomes" id="UP001341840">
    <property type="component" value="Unassembled WGS sequence"/>
</dbReference>
<gene>
    <name evidence="1" type="ORF">PIB30_067022</name>
</gene>
<sequence length="72" mass="8102">MEADGGDHCCGYDGIRRWKERMAIDASKLFLSSNRGEEYEVKVPVVVDAATRRKKGKGLPSYDLPARCSVRR</sequence>
<reference evidence="1 2" key="1">
    <citation type="journal article" date="2023" name="Plants (Basel)">
        <title>Bridging the Gap: Combining Genomics and Transcriptomics Approaches to Understand Stylosanthes scabra, an Orphan Legume from the Brazilian Caatinga.</title>
        <authorList>
            <person name="Ferreira-Neto J.R.C."/>
            <person name="da Silva M.D."/>
            <person name="Binneck E."/>
            <person name="de Melo N.F."/>
            <person name="da Silva R.H."/>
            <person name="de Melo A.L.T.M."/>
            <person name="Pandolfi V."/>
            <person name="Bustamante F.O."/>
            <person name="Brasileiro-Vidal A.C."/>
            <person name="Benko-Iseppon A.M."/>
        </authorList>
    </citation>
    <scope>NUCLEOTIDE SEQUENCE [LARGE SCALE GENOMIC DNA]</scope>
    <source>
        <tissue evidence="1">Leaves</tissue>
    </source>
</reference>
<name>A0ABU6YNU7_9FABA</name>
<proteinExistence type="predicted"/>
<organism evidence="1 2">
    <name type="scientific">Stylosanthes scabra</name>
    <dbReference type="NCBI Taxonomy" id="79078"/>
    <lineage>
        <taxon>Eukaryota</taxon>
        <taxon>Viridiplantae</taxon>
        <taxon>Streptophyta</taxon>
        <taxon>Embryophyta</taxon>
        <taxon>Tracheophyta</taxon>
        <taxon>Spermatophyta</taxon>
        <taxon>Magnoliopsida</taxon>
        <taxon>eudicotyledons</taxon>
        <taxon>Gunneridae</taxon>
        <taxon>Pentapetalae</taxon>
        <taxon>rosids</taxon>
        <taxon>fabids</taxon>
        <taxon>Fabales</taxon>
        <taxon>Fabaceae</taxon>
        <taxon>Papilionoideae</taxon>
        <taxon>50 kb inversion clade</taxon>
        <taxon>dalbergioids sensu lato</taxon>
        <taxon>Dalbergieae</taxon>
        <taxon>Pterocarpus clade</taxon>
        <taxon>Stylosanthes</taxon>
    </lineage>
</organism>
<dbReference type="EMBL" id="JASCZI010242348">
    <property type="protein sequence ID" value="MED6210748.1"/>
    <property type="molecule type" value="Genomic_DNA"/>
</dbReference>
<accession>A0ABU6YNU7</accession>
<evidence type="ECO:0000313" key="1">
    <source>
        <dbReference type="EMBL" id="MED6210748.1"/>
    </source>
</evidence>
<keyword evidence="2" id="KW-1185">Reference proteome</keyword>
<evidence type="ECO:0000313" key="2">
    <source>
        <dbReference type="Proteomes" id="UP001341840"/>
    </source>
</evidence>
<comment type="caution">
    <text evidence="1">The sequence shown here is derived from an EMBL/GenBank/DDBJ whole genome shotgun (WGS) entry which is preliminary data.</text>
</comment>